<keyword evidence="2" id="KW-1185">Reference proteome</keyword>
<name>A0ABN2Y288_9ACTN</name>
<dbReference type="Proteomes" id="UP001501020">
    <property type="component" value="Unassembled WGS sequence"/>
</dbReference>
<accession>A0ABN2Y288</accession>
<comment type="caution">
    <text evidence="1">The sequence shown here is derived from an EMBL/GenBank/DDBJ whole genome shotgun (WGS) entry which is preliminary data.</text>
</comment>
<dbReference type="EMBL" id="BAAAMR010000003">
    <property type="protein sequence ID" value="GAA2121098.1"/>
    <property type="molecule type" value="Genomic_DNA"/>
</dbReference>
<organism evidence="1 2">
    <name type="scientific">Actinomadura napierensis</name>
    <dbReference type="NCBI Taxonomy" id="267854"/>
    <lineage>
        <taxon>Bacteria</taxon>
        <taxon>Bacillati</taxon>
        <taxon>Actinomycetota</taxon>
        <taxon>Actinomycetes</taxon>
        <taxon>Streptosporangiales</taxon>
        <taxon>Thermomonosporaceae</taxon>
        <taxon>Actinomadura</taxon>
    </lineage>
</organism>
<protein>
    <submittedName>
        <fullName evidence="1">Uncharacterized protein</fullName>
    </submittedName>
</protein>
<dbReference type="RefSeq" id="WP_344261174.1">
    <property type="nucleotide sequence ID" value="NZ_BAAAMR010000003.1"/>
</dbReference>
<sequence>MEITRQAALTDNPFDYVALQYQWHGEQSLTDFVRATAPAL</sequence>
<proteinExistence type="predicted"/>
<gene>
    <name evidence="1" type="ORF">GCM10009727_06300</name>
</gene>
<reference evidence="1 2" key="1">
    <citation type="journal article" date="2019" name="Int. J. Syst. Evol. Microbiol.">
        <title>The Global Catalogue of Microorganisms (GCM) 10K type strain sequencing project: providing services to taxonomists for standard genome sequencing and annotation.</title>
        <authorList>
            <consortium name="The Broad Institute Genomics Platform"/>
            <consortium name="The Broad Institute Genome Sequencing Center for Infectious Disease"/>
            <person name="Wu L."/>
            <person name="Ma J."/>
        </authorList>
    </citation>
    <scope>NUCLEOTIDE SEQUENCE [LARGE SCALE GENOMIC DNA]</scope>
    <source>
        <strain evidence="1 2">JCM 13850</strain>
    </source>
</reference>
<evidence type="ECO:0000313" key="1">
    <source>
        <dbReference type="EMBL" id="GAA2121098.1"/>
    </source>
</evidence>
<evidence type="ECO:0000313" key="2">
    <source>
        <dbReference type="Proteomes" id="UP001501020"/>
    </source>
</evidence>